<dbReference type="EMBL" id="KZ824453">
    <property type="protein sequence ID" value="RAK98553.1"/>
    <property type="molecule type" value="Genomic_DNA"/>
</dbReference>
<reference evidence="1 2" key="1">
    <citation type="submission" date="2018-02" db="EMBL/GenBank/DDBJ databases">
        <title>The genomes of Aspergillus section Nigri reveals drivers in fungal speciation.</title>
        <authorList>
            <consortium name="DOE Joint Genome Institute"/>
            <person name="Vesth T.C."/>
            <person name="Nybo J."/>
            <person name="Theobald S."/>
            <person name="Brandl J."/>
            <person name="Frisvad J.C."/>
            <person name="Nielsen K.F."/>
            <person name="Lyhne E.K."/>
            <person name="Kogle M.E."/>
            <person name="Kuo A."/>
            <person name="Riley R."/>
            <person name="Clum A."/>
            <person name="Nolan M."/>
            <person name="Lipzen A."/>
            <person name="Salamov A."/>
            <person name="Henrissat B."/>
            <person name="Wiebenga A."/>
            <person name="De vries R.P."/>
            <person name="Grigoriev I.V."/>
            <person name="Mortensen U.H."/>
            <person name="Andersen M.R."/>
            <person name="Baker S.E."/>
        </authorList>
    </citation>
    <scope>NUCLEOTIDE SEQUENCE [LARGE SCALE GENOMIC DNA]</scope>
    <source>
        <strain evidence="1 2">CBS 121593</strain>
    </source>
</reference>
<gene>
    <name evidence="1" type="ORF">BO80DRAFT_158353</name>
</gene>
<sequence length="159" mass="17654">MQRRLPLSLLPSCKPVPTVRHESHAFPGQNGSLHIPPLCPTGDYLPQADPKRAGPKLQERHPSSFFLRGWHNQPRSADYWLGGFLHRLLLPEGESIRPPPCPSYRLPLGDPPESLTSGGRQGAVGLGWAAWTGEDRRTLSLWGTQLEERARHQPILSGP</sequence>
<dbReference type="AlphaFoldDB" id="A0A395GWX2"/>
<protein>
    <submittedName>
        <fullName evidence="1">Uncharacterized protein</fullName>
    </submittedName>
</protein>
<proteinExistence type="predicted"/>
<organism evidence="1 2">
    <name type="scientific">Aspergillus ibericus CBS 121593</name>
    <dbReference type="NCBI Taxonomy" id="1448316"/>
    <lineage>
        <taxon>Eukaryota</taxon>
        <taxon>Fungi</taxon>
        <taxon>Dikarya</taxon>
        <taxon>Ascomycota</taxon>
        <taxon>Pezizomycotina</taxon>
        <taxon>Eurotiomycetes</taxon>
        <taxon>Eurotiomycetidae</taxon>
        <taxon>Eurotiales</taxon>
        <taxon>Aspergillaceae</taxon>
        <taxon>Aspergillus</taxon>
        <taxon>Aspergillus subgen. Circumdati</taxon>
    </lineage>
</organism>
<dbReference type="RefSeq" id="XP_025572881.1">
    <property type="nucleotide sequence ID" value="XM_025713843.1"/>
</dbReference>
<name>A0A395GWX2_9EURO</name>
<dbReference type="VEuPathDB" id="FungiDB:BO80DRAFT_158353"/>
<accession>A0A395GWX2</accession>
<evidence type="ECO:0000313" key="2">
    <source>
        <dbReference type="Proteomes" id="UP000249402"/>
    </source>
</evidence>
<dbReference type="GeneID" id="37218708"/>
<dbReference type="Proteomes" id="UP000249402">
    <property type="component" value="Unassembled WGS sequence"/>
</dbReference>
<keyword evidence="2" id="KW-1185">Reference proteome</keyword>
<evidence type="ECO:0000313" key="1">
    <source>
        <dbReference type="EMBL" id="RAK98553.1"/>
    </source>
</evidence>